<dbReference type="EMBL" id="ML996566">
    <property type="protein sequence ID" value="KAF2762382.1"/>
    <property type="molecule type" value="Genomic_DNA"/>
</dbReference>
<dbReference type="AlphaFoldDB" id="A0A6A6WHV1"/>
<organism evidence="2 3">
    <name type="scientific">Pseudovirgaria hyperparasitica</name>
    <dbReference type="NCBI Taxonomy" id="470096"/>
    <lineage>
        <taxon>Eukaryota</taxon>
        <taxon>Fungi</taxon>
        <taxon>Dikarya</taxon>
        <taxon>Ascomycota</taxon>
        <taxon>Pezizomycotina</taxon>
        <taxon>Dothideomycetes</taxon>
        <taxon>Dothideomycetes incertae sedis</taxon>
        <taxon>Acrospermales</taxon>
        <taxon>Acrospermaceae</taxon>
        <taxon>Pseudovirgaria</taxon>
    </lineage>
</organism>
<dbReference type="GeneID" id="54484428"/>
<reference evidence="2" key="1">
    <citation type="journal article" date="2020" name="Stud. Mycol.">
        <title>101 Dothideomycetes genomes: a test case for predicting lifestyles and emergence of pathogens.</title>
        <authorList>
            <person name="Haridas S."/>
            <person name="Albert R."/>
            <person name="Binder M."/>
            <person name="Bloem J."/>
            <person name="Labutti K."/>
            <person name="Salamov A."/>
            <person name="Andreopoulos B."/>
            <person name="Baker S."/>
            <person name="Barry K."/>
            <person name="Bills G."/>
            <person name="Bluhm B."/>
            <person name="Cannon C."/>
            <person name="Castanera R."/>
            <person name="Culley D."/>
            <person name="Daum C."/>
            <person name="Ezra D."/>
            <person name="Gonzalez J."/>
            <person name="Henrissat B."/>
            <person name="Kuo A."/>
            <person name="Liang C."/>
            <person name="Lipzen A."/>
            <person name="Lutzoni F."/>
            <person name="Magnuson J."/>
            <person name="Mondo S."/>
            <person name="Nolan M."/>
            <person name="Ohm R."/>
            <person name="Pangilinan J."/>
            <person name="Park H.-J."/>
            <person name="Ramirez L."/>
            <person name="Alfaro M."/>
            <person name="Sun H."/>
            <person name="Tritt A."/>
            <person name="Yoshinaga Y."/>
            <person name="Zwiers L.-H."/>
            <person name="Turgeon B."/>
            <person name="Goodwin S."/>
            <person name="Spatafora J."/>
            <person name="Crous P."/>
            <person name="Grigoriev I."/>
        </authorList>
    </citation>
    <scope>NUCLEOTIDE SEQUENCE</scope>
    <source>
        <strain evidence="2">CBS 121739</strain>
    </source>
</reference>
<feature type="compositionally biased region" description="Basic and acidic residues" evidence="1">
    <location>
        <begin position="1"/>
        <end position="15"/>
    </location>
</feature>
<keyword evidence="3" id="KW-1185">Reference proteome</keyword>
<dbReference type="RefSeq" id="XP_033604833.1">
    <property type="nucleotide sequence ID" value="XM_033743374.1"/>
</dbReference>
<accession>A0A6A6WHV1</accession>
<name>A0A6A6WHV1_9PEZI</name>
<dbReference type="Proteomes" id="UP000799437">
    <property type="component" value="Unassembled WGS sequence"/>
</dbReference>
<proteinExistence type="predicted"/>
<sequence length="220" mass="25277">MPSKRPHSDTDGVKPDKKKHKKGFQVGPANLPDGTHKRQVQKIKNDLIAKAKLRKQYAKIRERELANQPPNRYIHNTASDNNENDSNNDEQAGAQDTHHEPAAASSEPHPDRQKLLLEEDATTTEPQDDDASKPSWKRQKRPKPVPFAREAEQAQKRKQEAEERRLAREEAEKERQRKIAERERFRRAMAKARTGGPNGQRKLGRESQVLLEKVKRMVDA</sequence>
<feature type="compositionally biased region" description="Acidic residues" evidence="1">
    <location>
        <begin position="118"/>
        <end position="129"/>
    </location>
</feature>
<feature type="region of interest" description="Disordered" evidence="1">
    <location>
        <begin position="1"/>
        <end position="47"/>
    </location>
</feature>
<gene>
    <name evidence="2" type="ORF">EJ05DRAFT_473296</name>
</gene>
<dbReference type="OrthoDB" id="2135053at2759"/>
<feature type="compositionally biased region" description="Basic and acidic residues" evidence="1">
    <location>
        <begin position="108"/>
        <end position="117"/>
    </location>
</feature>
<dbReference type="PANTHER" id="PTHR41805">
    <property type="entry name" value="EXPRESSED PROTEIN"/>
    <property type="match status" value="1"/>
</dbReference>
<protein>
    <submittedName>
        <fullName evidence="2">Uncharacterized protein</fullName>
    </submittedName>
</protein>
<feature type="region of interest" description="Disordered" evidence="1">
    <location>
        <begin position="59"/>
        <end position="184"/>
    </location>
</feature>
<evidence type="ECO:0000313" key="3">
    <source>
        <dbReference type="Proteomes" id="UP000799437"/>
    </source>
</evidence>
<feature type="compositionally biased region" description="Polar residues" evidence="1">
    <location>
        <begin position="68"/>
        <end position="78"/>
    </location>
</feature>
<dbReference type="PANTHER" id="PTHR41805:SF1">
    <property type="entry name" value="RRNA-PROCESSING PROTEIN FYV7"/>
    <property type="match status" value="1"/>
</dbReference>
<evidence type="ECO:0000256" key="1">
    <source>
        <dbReference type="SAM" id="MobiDB-lite"/>
    </source>
</evidence>
<feature type="compositionally biased region" description="Basic and acidic residues" evidence="1">
    <location>
        <begin position="149"/>
        <end position="184"/>
    </location>
</feature>
<evidence type="ECO:0000313" key="2">
    <source>
        <dbReference type="EMBL" id="KAF2762382.1"/>
    </source>
</evidence>